<comment type="catalytic activity">
    <reaction evidence="1 6">
        <text>an N-acyl-D-glucosamine 6-phosphate = an N-acyl-D-mannosamine 6-phosphate</text>
        <dbReference type="Rhea" id="RHEA:23932"/>
        <dbReference type="ChEBI" id="CHEBI:57599"/>
        <dbReference type="ChEBI" id="CHEBI:57666"/>
        <dbReference type="EC" id="5.1.3.9"/>
    </reaction>
</comment>
<dbReference type="InterPro" id="IPR013785">
    <property type="entry name" value="Aldolase_TIM"/>
</dbReference>
<comment type="function">
    <text evidence="2 6">Converts N-acetylmannosamine-6-phosphate (ManNAc-6-P) to N-acetylglucosamine-6-phosphate (GlcNAc-6-P).</text>
</comment>
<proteinExistence type="inferred from homology"/>
<dbReference type="SUPFAM" id="SSF51366">
    <property type="entry name" value="Ribulose-phoshate binding barrel"/>
    <property type="match status" value="1"/>
</dbReference>
<comment type="pathway">
    <text evidence="3 6">Amino-sugar metabolism; N-acetylneuraminate degradation; D-fructose 6-phosphate from N-acetylneuraminate: step 3/5.</text>
</comment>
<dbReference type="UniPathway" id="UPA00629">
    <property type="reaction ID" value="UER00682"/>
</dbReference>
<evidence type="ECO:0000256" key="2">
    <source>
        <dbReference type="ARBA" id="ARBA00002147"/>
    </source>
</evidence>
<dbReference type="CDD" id="cd04729">
    <property type="entry name" value="NanE"/>
    <property type="match status" value="1"/>
</dbReference>
<evidence type="ECO:0000256" key="6">
    <source>
        <dbReference type="HAMAP-Rule" id="MF_01235"/>
    </source>
</evidence>
<evidence type="ECO:0000313" key="7">
    <source>
        <dbReference type="EMBL" id="MBB6097860.1"/>
    </source>
</evidence>
<dbReference type="InterPro" id="IPR007260">
    <property type="entry name" value="NanE"/>
</dbReference>
<dbReference type="EC" id="5.1.3.9" evidence="6"/>
<evidence type="ECO:0000256" key="1">
    <source>
        <dbReference type="ARBA" id="ARBA00000056"/>
    </source>
</evidence>
<evidence type="ECO:0000256" key="3">
    <source>
        <dbReference type="ARBA" id="ARBA00005081"/>
    </source>
</evidence>
<organism evidence="7 8">
    <name type="scientific">Deinobacterium chartae</name>
    <dbReference type="NCBI Taxonomy" id="521158"/>
    <lineage>
        <taxon>Bacteria</taxon>
        <taxon>Thermotogati</taxon>
        <taxon>Deinococcota</taxon>
        <taxon>Deinococci</taxon>
        <taxon>Deinococcales</taxon>
        <taxon>Deinococcaceae</taxon>
        <taxon>Deinobacterium</taxon>
    </lineage>
</organism>
<dbReference type="PANTHER" id="PTHR36204:SF1">
    <property type="entry name" value="N-ACETYLMANNOSAMINE-6-PHOSPHATE 2-EPIMERASE-RELATED"/>
    <property type="match status" value="1"/>
</dbReference>
<dbReference type="PANTHER" id="PTHR36204">
    <property type="entry name" value="N-ACETYLMANNOSAMINE-6-PHOSPHATE 2-EPIMERASE-RELATED"/>
    <property type="match status" value="1"/>
</dbReference>
<sequence>MPPESQTANNRSLQTLWPSLEGQLVVSCQADPGSPLRDVRHIVALARAAEAGGARGLRLQSFEDVRAVRAVTALPIIGLTKTDRDDTDVYITPTPEEAAEIARLGAEIVAFDATDRPRPHTVSELVDAIHAAGALAMADISTLEEASAALEAGADVLSTTLSGYTPYSPQIPGPDWELMRALAARGIPFAAEGRIKSPQEAALALQLGAHCVVVGSAITRPDVITSWYARALAEART</sequence>
<accession>A0A841I088</accession>
<protein>
    <recommendedName>
        <fullName evidence="6">Putative N-acetylmannosamine-6-phosphate 2-epimerase</fullName>
        <ecNumber evidence="6">5.1.3.9</ecNumber>
    </recommendedName>
    <alternativeName>
        <fullName evidence="6">ManNAc-6-P epimerase</fullName>
    </alternativeName>
</protein>
<dbReference type="Proteomes" id="UP000569951">
    <property type="component" value="Unassembled WGS sequence"/>
</dbReference>
<evidence type="ECO:0000256" key="4">
    <source>
        <dbReference type="ARBA" id="ARBA00023235"/>
    </source>
</evidence>
<keyword evidence="5 6" id="KW-0119">Carbohydrate metabolism</keyword>
<dbReference type="GO" id="GO:0005829">
    <property type="term" value="C:cytosol"/>
    <property type="evidence" value="ECO:0007669"/>
    <property type="project" value="TreeGrafter"/>
</dbReference>
<comment type="caution">
    <text evidence="7">The sequence shown here is derived from an EMBL/GenBank/DDBJ whole genome shotgun (WGS) entry which is preliminary data.</text>
</comment>
<dbReference type="HAMAP" id="MF_01235">
    <property type="entry name" value="ManNAc6P_epimer"/>
    <property type="match status" value="1"/>
</dbReference>
<evidence type="ECO:0000313" key="8">
    <source>
        <dbReference type="Proteomes" id="UP000569951"/>
    </source>
</evidence>
<reference evidence="7 8" key="1">
    <citation type="submission" date="2020-08" db="EMBL/GenBank/DDBJ databases">
        <title>Genomic Encyclopedia of Type Strains, Phase IV (KMG-IV): sequencing the most valuable type-strain genomes for metagenomic binning, comparative biology and taxonomic classification.</title>
        <authorList>
            <person name="Goeker M."/>
        </authorList>
    </citation>
    <scope>NUCLEOTIDE SEQUENCE [LARGE SCALE GENOMIC DNA]</scope>
    <source>
        <strain evidence="7 8">DSM 21458</strain>
    </source>
</reference>
<name>A0A841I088_9DEIO</name>
<keyword evidence="8" id="KW-1185">Reference proteome</keyword>
<dbReference type="InterPro" id="IPR011060">
    <property type="entry name" value="RibuloseP-bd_barrel"/>
</dbReference>
<dbReference type="AlphaFoldDB" id="A0A841I088"/>
<dbReference type="Pfam" id="PF04131">
    <property type="entry name" value="NanE"/>
    <property type="match status" value="1"/>
</dbReference>
<dbReference type="GO" id="GO:0005975">
    <property type="term" value="P:carbohydrate metabolic process"/>
    <property type="evidence" value="ECO:0007669"/>
    <property type="project" value="UniProtKB-UniRule"/>
</dbReference>
<dbReference type="GO" id="GO:0047465">
    <property type="term" value="F:N-acylglucosamine-6-phosphate 2-epimerase activity"/>
    <property type="evidence" value="ECO:0007669"/>
    <property type="project" value="UniProtKB-EC"/>
</dbReference>
<comment type="similarity">
    <text evidence="6">Belongs to the NanE family.</text>
</comment>
<dbReference type="EMBL" id="JACHHG010000004">
    <property type="protein sequence ID" value="MBB6097860.1"/>
    <property type="molecule type" value="Genomic_DNA"/>
</dbReference>
<dbReference type="NCBIfam" id="NF002231">
    <property type="entry name" value="PRK01130.1"/>
    <property type="match status" value="1"/>
</dbReference>
<dbReference type="Gene3D" id="3.20.20.70">
    <property type="entry name" value="Aldolase class I"/>
    <property type="match status" value="1"/>
</dbReference>
<gene>
    <name evidence="6" type="primary">nanE</name>
    <name evidence="7" type="ORF">HNR42_001283</name>
</gene>
<dbReference type="RefSeq" id="WP_246351155.1">
    <property type="nucleotide sequence ID" value="NZ_JACHHG010000004.1"/>
</dbReference>
<dbReference type="GO" id="GO:0006053">
    <property type="term" value="P:N-acetylmannosamine catabolic process"/>
    <property type="evidence" value="ECO:0007669"/>
    <property type="project" value="TreeGrafter"/>
</dbReference>
<evidence type="ECO:0000256" key="5">
    <source>
        <dbReference type="ARBA" id="ARBA00023277"/>
    </source>
</evidence>
<dbReference type="GO" id="GO:0019262">
    <property type="term" value="P:N-acetylneuraminate catabolic process"/>
    <property type="evidence" value="ECO:0007669"/>
    <property type="project" value="UniProtKB-UniRule"/>
</dbReference>
<keyword evidence="4 6" id="KW-0413">Isomerase</keyword>